<organism evidence="4 5">
    <name type="scientific">Nitrososphaera gargensis (strain Ga9.2)</name>
    <dbReference type="NCBI Taxonomy" id="1237085"/>
    <lineage>
        <taxon>Archaea</taxon>
        <taxon>Nitrososphaerota</taxon>
        <taxon>Nitrososphaeria</taxon>
        <taxon>Nitrososphaerales</taxon>
        <taxon>Nitrososphaeraceae</taxon>
        <taxon>Nitrososphaera</taxon>
    </lineage>
</organism>
<dbReference type="InParanoid" id="K0IP07"/>
<keyword evidence="5" id="KW-1185">Reference proteome</keyword>
<keyword evidence="1 3" id="KW-0396">Initiation factor</keyword>
<dbReference type="InterPro" id="IPR002769">
    <property type="entry name" value="eIF6"/>
</dbReference>
<evidence type="ECO:0000313" key="4">
    <source>
        <dbReference type="EMBL" id="AFU60294.1"/>
    </source>
</evidence>
<dbReference type="KEGG" id="nga:Ngar_c33790"/>
<dbReference type="AlphaFoldDB" id="K0IP07"/>
<dbReference type="NCBIfam" id="TIGR00323">
    <property type="entry name" value="eIF-6"/>
    <property type="match status" value="1"/>
</dbReference>
<accession>K0IP07</accession>
<reference evidence="4 5" key="1">
    <citation type="journal article" date="2012" name="Environ. Microbiol.">
        <title>The genome of the ammonia-oxidizing Candidatus Nitrososphaera gargensis: insights into metabolic versatility and environmental adaptations.</title>
        <authorList>
            <person name="Spang A."/>
            <person name="Poehlein A."/>
            <person name="Offre P."/>
            <person name="Zumbragel S."/>
            <person name="Haider S."/>
            <person name="Rychlik N."/>
            <person name="Nowka B."/>
            <person name="Schmeisser C."/>
            <person name="Lebedeva E.V."/>
            <person name="Rattei T."/>
            <person name="Bohm C."/>
            <person name="Schmid M."/>
            <person name="Galushko A."/>
            <person name="Hatzenpichler R."/>
            <person name="Weinmaier T."/>
            <person name="Daniel R."/>
            <person name="Schleper C."/>
            <person name="Spieck E."/>
            <person name="Streit W."/>
            <person name="Wagner M."/>
        </authorList>
    </citation>
    <scope>NUCLEOTIDE SEQUENCE [LARGE SCALE GENOMIC DNA]</scope>
    <source>
        <strain evidence="5">Ga9.2</strain>
    </source>
</reference>
<evidence type="ECO:0000313" key="5">
    <source>
        <dbReference type="Proteomes" id="UP000008037"/>
    </source>
</evidence>
<name>K0IP07_NITGG</name>
<dbReference type="Pfam" id="PF01912">
    <property type="entry name" value="eIF-6"/>
    <property type="match status" value="1"/>
</dbReference>
<dbReference type="FunCoup" id="K0IP07">
    <property type="interactions" value="183"/>
</dbReference>
<dbReference type="EMBL" id="CP002408">
    <property type="protein sequence ID" value="AFU60294.1"/>
    <property type="molecule type" value="Genomic_DNA"/>
</dbReference>
<dbReference type="Gene3D" id="3.75.10.10">
    <property type="entry name" value="L-arginine/glycine Amidinotransferase, Chain A"/>
    <property type="match status" value="1"/>
</dbReference>
<evidence type="ECO:0000256" key="3">
    <source>
        <dbReference type="HAMAP-Rule" id="MF_00032"/>
    </source>
</evidence>
<dbReference type="GO" id="GO:0042256">
    <property type="term" value="P:cytosolic ribosome assembly"/>
    <property type="evidence" value="ECO:0007669"/>
    <property type="project" value="InterPro"/>
</dbReference>
<evidence type="ECO:0000256" key="2">
    <source>
        <dbReference type="ARBA" id="ARBA00022917"/>
    </source>
</evidence>
<dbReference type="RefSeq" id="WP_015020828.1">
    <property type="nucleotide sequence ID" value="NC_018719.1"/>
</dbReference>
<dbReference type="SMART" id="SM00654">
    <property type="entry name" value="eIF6"/>
    <property type="match status" value="1"/>
</dbReference>
<comment type="similarity">
    <text evidence="3">Belongs to the eIF-6 family.</text>
</comment>
<dbReference type="HAMAP" id="MF_00032">
    <property type="entry name" value="eIF_6"/>
    <property type="match status" value="1"/>
</dbReference>
<sequence length="221" mass="23382">MAIYRYTFYKSPNIGIFVKANDSVVLVPHGFAETKGEKLAEYLQVREAHASIAGTRLLGPMSVMNNNGILLPSIASDEEMESIRQATQLKVERANSKFTAIGNLVAANDNGAVASPLLKGELDHQLRDVLGVPAHTMAIGGFVQTGSMITATNVGAGVTPRATEEEVRMVSEVLQVPAEPVTVNGGMPFPSSGIVANSKSVIVGTLTSGPELIMMSRVFQA</sequence>
<dbReference type="OrthoDB" id="33582at2157"/>
<evidence type="ECO:0000256" key="1">
    <source>
        <dbReference type="ARBA" id="ARBA00022540"/>
    </source>
</evidence>
<dbReference type="STRING" id="1237085.Ngar_c33790"/>
<keyword evidence="2 3" id="KW-0648">Protein biosynthesis</keyword>
<dbReference type="GeneID" id="13797189"/>
<dbReference type="PANTHER" id="PTHR10784">
    <property type="entry name" value="TRANSLATION INITIATION FACTOR 6"/>
    <property type="match status" value="1"/>
</dbReference>
<protein>
    <recommendedName>
        <fullName evidence="3">Translation initiation factor 6</fullName>
        <shortName evidence="3">aIF-6</shortName>
    </recommendedName>
</protein>
<dbReference type="GO" id="GO:0003743">
    <property type="term" value="F:translation initiation factor activity"/>
    <property type="evidence" value="ECO:0007669"/>
    <property type="project" value="UniProtKB-UniRule"/>
</dbReference>
<comment type="function">
    <text evidence="3">Binds to the 50S ribosomal subunit and prevents its association with the 30S ribosomal subunit to form the 70S initiation complex.</text>
</comment>
<dbReference type="HOGENOM" id="CLU_071894_1_0_2"/>
<dbReference type="Proteomes" id="UP000008037">
    <property type="component" value="Chromosome"/>
</dbReference>
<proteinExistence type="inferred from homology"/>
<dbReference type="GO" id="GO:0043022">
    <property type="term" value="F:ribosome binding"/>
    <property type="evidence" value="ECO:0007669"/>
    <property type="project" value="InterPro"/>
</dbReference>
<dbReference type="SUPFAM" id="SSF55909">
    <property type="entry name" value="Pentein"/>
    <property type="match status" value="1"/>
</dbReference>
<gene>
    <name evidence="3 4" type="primary">eif6</name>
    <name evidence="4" type="ordered locus">Ngar_c33790</name>
</gene>